<protein>
    <submittedName>
        <fullName evidence="1">Gp16 family phage-associated protein</fullName>
    </submittedName>
</protein>
<dbReference type="AlphaFoldDB" id="A0A840RPA0"/>
<sequence>MTKTRIKIREEFAFKGLSYTAWAKKNGYSANMVIDIVNDNDTNPKRKCLRGECHNIAVALGLKEGEVCRQSVVA</sequence>
<comment type="caution">
    <text evidence="1">The sequence shown here is derived from an EMBL/GenBank/DDBJ whole genome shotgun (WGS) entry which is preliminary data.</text>
</comment>
<gene>
    <name evidence="1" type="ORF">HNR39_000280</name>
</gene>
<dbReference type="InterPro" id="IPR026365">
    <property type="entry name" value="BcepMu_gp16"/>
</dbReference>
<dbReference type="NCBIfam" id="TIGR04111">
    <property type="entry name" value="BcepMu_gp16"/>
    <property type="match status" value="1"/>
</dbReference>
<evidence type="ECO:0000313" key="1">
    <source>
        <dbReference type="EMBL" id="MBB5198470.1"/>
    </source>
</evidence>
<dbReference type="Proteomes" id="UP000571084">
    <property type="component" value="Unassembled WGS sequence"/>
</dbReference>
<evidence type="ECO:0000313" key="2">
    <source>
        <dbReference type="Proteomes" id="UP000571084"/>
    </source>
</evidence>
<organism evidence="1 2">
    <name type="scientific">Glaciimonas immobilis</name>
    <dbReference type="NCBI Taxonomy" id="728004"/>
    <lineage>
        <taxon>Bacteria</taxon>
        <taxon>Pseudomonadati</taxon>
        <taxon>Pseudomonadota</taxon>
        <taxon>Betaproteobacteria</taxon>
        <taxon>Burkholderiales</taxon>
        <taxon>Oxalobacteraceae</taxon>
        <taxon>Glaciimonas</taxon>
    </lineage>
</organism>
<dbReference type="RefSeq" id="WP_168052476.1">
    <property type="nucleotide sequence ID" value="NZ_JAAOZT010000002.1"/>
</dbReference>
<name>A0A840RPA0_9BURK</name>
<reference evidence="1 2" key="1">
    <citation type="submission" date="2020-08" db="EMBL/GenBank/DDBJ databases">
        <title>Genomic Encyclopedia of Type Strains, Phase IV (KMG-IV): sequencing the most valuable type-strain genomes for metagenomic binning, comparative biology and taxonomic classification.</title>
        <authorList>
            <person name="Goeker M."/>
        </authorList>
    </citation>
    <scope>NUCLEOTIDE SEQUENCE [LARGE SCALE GENOMIC DNA]</scope>
    <source>
        <strain evidence="1 2">DSM 23240</strain>
    </source>
</reference>
<proteinExistence type="predicted"/>
<accession>A0A840RPA0</accession>
<dbReference type="EMBL" id="JACHHQ010000001">
    <property type="protein sequence ID" value="MBB5198470.1"/>
    <property type="molecule type" value="Genomic_DNA"/>
</dbReference>
<keyword evidence="2" id="KW-1185">Reference proteome</keyword>